<dbReference type="EMBL" id="CASHTH010001584">
    <property type="protein sequence ID" value="CAI8017016.1"/>
    <property type="molecule type" value="Genomic_DNA"/>
</dbReference>
<dbReference type="Proteomes" id="UP001174909">
    <property type="component" value="Unassembled WGS sequence"/>
</dbReference>
<feature type="region of interest" description="Disordered" evidence="2">
    <location>
        <begin position="111"/>
        <end position="148"/>
    </location>
</feature>
<accession>A0AA35RVC6</accession>
<dbReference type="InterPro" id="IPR013096">
    <property type="entry name" value="Cupin_2"/>
</dbReference>
<sequence length="148" mass="16011">MPIIRTSDRNRNESISEGLESFSIVDAALGSDALRVGELTIAPMTRVPRHAHTNTEEAMVLLEGTLEAQVGSQRMAIEAGDLVLAPAGSVHGFLNRTDTPARLLYVFPRHDPDRVWSTPPDAPPSGFPSEQGLSGFSSPHDRPLENES</sequence>
<evidence type="ECO:0000259" key="3">
    <source>
        <dbReference type="Pfam" id="PF07883"/>
    </source>
</evidence>
<dbReference type="PANTHER" id="PTHR35848">
    <property type="entry name" value="OXALATE-BINDING PROTEIN"/>
    <property type="match status" value="1"/>
</dbReference>
<dbReference type="AlphaFoldDB" id="A0AA35RVC6"/>
<keyword evidence="5" id="KW-1185">Reference proteome</keyword>
<dbReference type="PANTHER" id="PTHR35848:SF6">
    <property type="entry name" value="CUPIN TYPE-2 DOMAIN-CONTAINING PROTEIN"/>
    <property type="match status" value="1"/>
</dbReference>
<organism evidence="4 5">
    <name type="scientific">Geodia barretti</name>
    <name type="common">Barrett's horny sponge</name>
    <dbReference type="NCBI Taxonomy" id="519541"/>
    <lineage>
        <taxon>Eukaryota</taxon>
        <taxon>Metazoa</taxon>
        <taxon>Porifera</taxon>
        <taxon>Demospongiae</taxon>
        <taxon>Heteroscleromorpha</taxon>
        <taxon>Tetractinellida</taxon>
        <taxon>Astrophorina</taxon>
        <taxon>Geodiidae</taxon>
        <taxon>Geodia</taxon>
    </lineage>
</organism>
<dbReference type="InterPro" id="IPR011051">
    <property type="entry name" value="RmlC_Cupin_sf"/>
</dbReference>
<evidence type="ECO:0000313" key="5">
    <source>
        <dbReference type="Proteomes" id="UP001174909"/>
    </source>
</evidence>
<name>A0AA35RVC6_GEOBA</name>
<evidence type="ECO:0000313" key="4">
    <source>
        <dbReference type="EMBL" id="CAI8017016.1"/>
    </source>
</evidence>
<dbReference type="InterPro" id="IPR014710">
    <property type="entry name" value="RmlC-like_jellyroll"/>
</dbReference>
<gene>
    <name evidence="4" type="ORF">GBAR_LOCUS10383</name>
</gene>
<dbReference type="GO" id="GO:0046872">
    <property type="term" value="F:metal ion binding"/>
    <property type="evidence" value="ECO:0007669"/>
    <property type="project" value="UniProtKB-KW"/>
</dbReference>
<feature type="domain" description="Cupin type-2" evidence="3">
    <location>
        <begin position="39"/>
        <end position="107"/>
    </location>
</feature>
<dbReference type="SUPFAM" id="SSF51182">
    <property type="entry name" value="RmlC-like cupins"/>
    <property type="match status" value="1"/>
</dbReference>
<protein>
    <recommendedName>
        <fullName evidence="3">Cupin type-2 domain-containing protein</fullName>
    </recommendedName>
</protein>
<dbReference type="Pfam" id="PF07883">
    <property type="entry name" value="Cupin_2"/>
    <property type="match status" value="1"/>
</dbReference>
<proteinExistence type="predicted"/>
<dbReference type="InterPro" id="IPR051610">
    <property type="entry name" value="GPI/OXD"/>
</dbReference>
<feature type="compositionally biased region" description="Basic and acidic residues" evidence="2">
    <location>
        <begin position="139"/>
        <end position="148"/>
    </location>
</feature>
<reference evidence="4" key="1">
    <citation type="submission" date="2023-03" db="EMBL/GenBank/DDBJ databases">
        <authorList>
            <person name="Steffen K."/>
            <person name="Cardenas P."/>
        </authorList>
    </citation>
    <scope>NUCLEOTIDE SEQUENCE</scope>
</reference>
<dbReference type="Gene3D" id="2.60.120.10">
    <property type="entry name" value="Jelly Rolls"/>
    <property type="match status" value="1"/>
</dbReference>
<evidence type="ECO:0000256" key="2">
    <source>
        <dbReference type="SAM" id="MobiDB-lite"/>
    </source>
</evidence>
<keyword evidence="1" id="KW-0479">Metal-binding</keyword>
<comment type="caution">
    <text evidence="4">The sequence shown here is derived from an EMBL/GenBank/DDBJ whole genome shotgun (WGS) entry which is preliminary data.</text>
</comment>
<evidence type="ECO:0000256" key="1">
    <source>
        <dbReference type="ARBA" id="ARBA00022723"/>
    </source>
</evidence>